<keyword evidence="3" id="KW-1185">Reference proteome</keyword>
<feature type="compositionally biased region" description="Basic residues" evidence="1">
    <location>
        <begin position="47"/>
        <end position="61"/>
    </location>
</feature>
<feature type="compositionally biased region" description="Low complexity" evidence="1">
    <location>
        <begin position="20"/>
        <end position="34"/>
    </location>
</feature>
<dbReference type="AlphaFoldDB" id="A0A8S0ZRY8"/>
<organism evidence="2 3">
    <name type="scientific">Arctia plantaginis</name>
    <name type="common">Wood tiger moth</name>
    <name type="synonym">Phalaena plantaginis</name>
    <dbReference type="NCBI Taxonomy" id="874455"/>
    <lineage>
        <taxon>Eukaryota</taxon>
        <taxon>Metazoa</taxon>
        <taxon>Ecdysozoa</taxon>
        <taxon>Arthropoda</taxon>
        <taxon>Hexapoda</taxon>
        <taxon>Insecta</taxon>
        <taxon>Pterygota</taxon>
        <taxon>Neoptera</taxon>
        <taxon>Endopterygota</taxon>
        <taxon>Lepidoptera</taxon>
        <taxon>Glossata</taxon>
        <taxon>Ditrysia</taxon>
        <taxon>Noctuoidea</taxon>
        <taxon>Erebidae</taxon>
        <taxon>Arctiinae</taxon>
        <taxon>Arctia</taxon>
    </lineage>
</organism>
<feature type="region of interest" description="Disordered" evidence="1">
    <location>
        <begin position="1"/>
        <end position="63"/>
    </location>
</feature>
<reference evidence="2 3" key="1">
    <citation type="submission" date="2020-04" db="EMBL/GenBank/DDBJ databases">
        <authorList>
            <person name="Wallbank WR R."/>
            <person name="Pardo Diaz C."/>
            <person name="Kozak K."/>
            <person name="Martin S."/>
            <person name="Jiggins C."/>
            <person name="Moest M."/>
            <person name="Warren A I."/>
            <person name="Byers J.R.P. K."/>
            <person name="Montejo-Kovacevich G."/>
            <person name="Yen C E."/>
        </authorList>
    </citation>
    <scope>NUCLEOTIDE SEQUENCE [LARGE SCALE GENOMIC DNA]</scope>
</reference>
<name>A0A8S0ZRY8_ARCPL</name>
<evidence type="ECO:0000313" key="3">
    <source>
        <dbReference type="Proteomes" id="UP000494106"/>
    </source>
</evidence>
<sequence length="96" mass="10916">MSVMMEVYGSRLRRRRGMGRKSSQGDSGQSGDVGAARKSGREESGVKRAHTAGSARRRPPNRTRWPLRVERCRFFGRSKAEIYKAYLDFAQTYLTS</sequence>
<gene>
    <name evidence="2" type="ORF">APLA_LOCUS6178</name>
</gene>
<dbReference type="Proteomes" id="UP000494106">
    <property type="component" value="Unassembled WGS sequence"/>
</dbReference>
<accession>A0A8S0ZRY8</accession>
<dbReference type="EMBL" id="CADEBC010000485">
    <property type="protein sequence ID" value="CAB3235526.1"/>
    <property type="molecule type" value="Genomic_DNA"/>
</dbReference>
<evidence type="ECO:0000313" key="2">
    <source>
        <dbReference type="EMBL" id="CAB3235526.1"/>
    </source>
</evidence>
<evidence type="ECO:0000256" key="1">
    <source>
        <dbReference type="SAM" id="MobiDB-lite"/>
    </source>
</evidence>
<proteinExistence type="predicted"/>
<comment type="caution">
    <text evidence="2">The sequence shown here is derived from an EMBL/GenBank/DDBJ whole genome shotgun (WGS) entry which is preliminary data.</text>
</comment>
<protein>
    <submittedName>
        <fullName evidence="2">Uncharacterized protein</fullName>
    </submittedName>
</protein>